<dbReference type="STRING" id="1963862.B4O97_12605"/>
<evidence type="ECO:0000313" key="1">
    <source>
        <dbReference type="EMBL" id="ORC34476.1"/>
    </source>
</evidence>
<dbReference type="Proteomes" id="UP000192343">
    <property type="component" value="Unassembled WGS sequence"/>
</dbReference>
<dbReference type="AlphaFoldDB" id="A0A1Y1RWC2"/>
<gene>
    <name evidence="1" type="ORF">B4O97_12605</name>
</gene>
<name>A0A1Y1RWC2_9SPIO</name>
<reference evidence="1 2" key="1">
    <citation type="submission" date="2017-03" db="EMBL/GenBank/DDBJ databases">
        <title>Draft Genome sequence of Marispirochaeta sp. strain JC444.</title>
        <authorList>
            <person name="Shivani Y."/>
            <person name="Subhash Y."/>
            <person name="Sasikala C."/>
            <person name="Ramana C."/>
        </authorList>
    </citation>
    <scope>NUCLEOTIDE SEQUENCE [LARGE SCALE GENOMIC DNA]</scope>
    <source>
        <strain evidence="1 2">JC444</strain>
    </source>
</reference>
<evidence type="ECO:0000313" key="2">
    <source>
        <dbReference type="Proteomes" id="UP000192343"/>
    </source>
</evidence>
<protein>
    <submittedName>
        <fullName evidence="1">Uncharacterized protein</fullName>
    </submittedName>
</protein>
<organism evidence="1 2">
    <name type="scientific">Marispirochaeta aestuarii</name>
    <dbReference type="NCBI Taxonomy" id="1963862"/>
    <lineage>
        <taxon>Bacteria</taxon>
        <taxon>Pseudomonadati</taxon>
        <taxon>Spirochaetota</taxon>
        <taxon>Spirochaetia</taxon>
        <taxon>Spirochaetales</taxon>
        <taxon>Spirochaetaceae</taxon>
        <taxon>Marispirochaeta</taxon>
    </lineage>
</organism>
<accession>A0A1Y1RWC2</accession>
<keyword evidence="2" id="KW-1185">Reference proteome</keyword>
<sequence>MSGLLALILGACTAAPPRIEGVSWEVFRILSPDSGSVREELSLFIRAEDDDGRADLEELYLLHPESRLYWRLFPETWEERTRGNTTWTGSSGFSGVEGVPRGEYLLVLLDRAGERTEERIFIDLPPFSASAADEEYPRLVRQGPVFLIDSSESEPCYILGQDTEGRVLVSAETVQGSFDPREYTQNEAGTNLEWYVFVSDSRGWYRGSGPY</sequence>
<dbReference type="EMBL" id="MWQY01000013">
    <property type="protein sequence ID" value="ORC34476.1"/>
    <property type="molecule type" value="Genomic_DNA"/>
</dbReference>
<proteinExistence type="predicted"/>
<comment type="caution">
    <text evidence="1">The sequence shown here is derived from an EMBL/GenBank/DDBJ whole genome shotgun (WGS) entry which is preliminary data.</text>
</comment>